<accession>A0A6A6QJL8</accession>
<feature type="region of interest" description="Disordered" evidence="1">
    <location>
        <begin position="1"/>
        <end position="92"/>
    </location>
</feature>
<feature type="region of interest" description="Disordered" evidence="1">
    <location>
        <begin position="129"/>
        <end position="201"/>
    </location>
</feature>
<evidence type="ECO:0000313" key="2">
    <source>
        <dbReference type="EMBL" id="KAF2492565.1"/>
    </source>
</evidence>
<name>A0A6A6QJL8_9PEZI</name>
<proteinExistence type="predicted"/>
<dbReference type="Proteomes" id="UP000799750">
    <property type="component" value="Unassembled WGS sequence"/>
</dbReference>
<reference evidence="2" key="1">
    <citation type="journal article" date="2020" name="Stud. Mycol.">
        <title>101 Dothideomycetes genomes: a test case for predicting lifestyles and emergence of pathogens.</title>
        <authorList>
            <person name="Haridas S."/>
            <person name="Albert R."/>
            <person name="Binder M."/>
            <person name="Bloem J."/>
            <person name="Labutti K."/>
            <person name="Salamov A."/>
            <person name="Andreopoulos B."/>
            <person name="Baker S."/>
            <person name="Barry K."/>
            <person name="Bills G."/>
            <person name="Bluhm B."/>
            <person name="Cannon C."/>
            <person name="Castanera R."/>
            <person name="Culley D."/>
            <person name="Daum C."/>
            <person name="Ezra D."/>
            <person name="Gonzalez J."/>
            <person name="Henrissat B."/>
            <person name="Kuo A."/>
            <person name="Liang C."/>
            <person name="Lipzen A."/>
            <person name="Lutzoni F."/>
            <person name="Magnuson J."/>
            <person name="Mondo S."/>
            <person name="Nolan M."/>
            <person name="Ohm R."/>
            <person name="Pangilinan J."/>
            <person name="Park H.-J."/>
            <person name="Ramirez L."/>
            <person name="Alfaro M."/>
            <person name="Sun H."/>
            <person name="Tritt A."/>
            <person name="Yoshinaga Y."/>
            <person name="Zwiers L.-H."/>
            <person name="Turgeon B."/>
            <person name="Goodwin S."/>
            <person name="Spatafora J."/>
            <person name="Crous P."/>
            <person name="Grigoriev I."/>
        </authorList>
    </citation>
    <scope>NUCLEOTIDE SEQUENCE</scope>
    <source>
        <strain evidence="2">CBS 269.34</strain>
    </source>
</reference>
<feature type="compositionally biased region" description="Basic and acidic residues" evidence="1">
    <location>
        <begin position="1"/>
        <end position="39"/>
    </location>
</feature>
<evidence type="ECO:0000256" key="1">
    <source>
        <dbReference type="SAM" id="MobiDB-lite"/>
    </source>
</evidence>
<dbReference type="AlphaFoldDB" id="A0A6A6QJL8"/>
<dbReference type="EMBL" id="MU004193">
    <property type="protein sequence ID" value="KAF2492565.1"/>
    <property type="molecule type" value="Genomic_DNA"/>
</dbReference>
<sequence>MASLDHHQAMCEMERQSREEPSLERPSHSDRNGDGEHQKAFKRNGVPNHLDQQQSGKTTLSGKVLYPSLSRRTEPPTTSLHQNACRDGPPGGGCRRYTPVTNFQITCTNLRDQLANDPPLGQALQSIQAPALSPPGGSQDSQEQPSSTHDLYNDHRNTPDSDSKNHPFNRSTVQGARHSVGSYGVDRTSLQNSKDDSGTRR</sequence>
<evidence type="ECO:0000313" key="3">
    <source>
        <dbReference type="Proteomes" id="UP000799750"/>
    </source>
</evidence>
<feature type="compositionally biased region" description="Polar residues" evidence="1">
    <location>
        <begin position="136"/>
        <end position="150"/>
    </location>
</feature>
<organism evidence="2 3">
    <name type="scientific">Lophium mytilinum</name>
    <dbReference type="NCBI Taxonomy" id="390894"/>
    <lineage>
        <taxon>Eukaryota</taxon>
        <taxon>Fungi</taxon>
        <taxon>Dikarya</taxon>
        <taxon>Ascomycota</taxon>
        <taxon>Pezizomycotina</taxon>
        <taxon>Dothideomycetes</taxon>
        <taxon>Pleosporomycetidae</taxon>
        <taxon>Mytilinidiales</taxon>
        <taxon>Mytilinidiaceae</taxon>
        <taxon>Lophium</taxon>
    </lineage>
</organism>
<keyword evidence="3" id="KW-1185">Reference proteome</keyword>
<feature type="compositionally biased region" description="Polar residues" evidence="1">
    <location>
        <begin position="50"/>
        <end position="61"/>
    </location>
</feature>
<protein>
    <submittedName>
        <fullName evidence="2">Uncharacterized protein</fullName>
    </submittedName>
</protein>
<feature type="compositionally biased region" description="Basic and acidic residues" evidence="1">
    <location>
        <begin position="151"/>
        <end position="165"/>
    </location>
</feature>
<gene>
    <name evidence="2" type="ORF">BU16DRAFT_541384</name>
</gene>